<evidence type="ECO:0000256" key="4">
    <source>
        <dbReference type="ARBA" id="ARBA00023239"/>
    </source>
</evidence>
<evidence type="ECO:0000256" key="3">
    <source>
        <dbReference type="ARBA" id="ARBA00022833"/>
    </source>
</evidence>
<keyword evidence="4" id="KW-0456">Lyase</keyword>
<dbReference type="SUPFAM" id="SSF51316">
    <property type="entry name" value="Mss4-like"/>
    <property type="match status" value="1"/>
</dbReference>
<reference evidence="6 7" key="1">
    <citation type="submission" date="2022-03" db="EMBL/GenBank/DDBJ databases">
        <title>Complete genome sequence of Enterococcus innesii DB-1.</title>
        <authorList>
            <person name="Fukuda D."/>
            <person name="Nolasco-Hipolito C."/>
        </authorList>
    </citation>
    <scope>NUCLEOTIDE SEQUENCE [LARGE SCALE GENOMIC DNA]</scope>
    <source>
        <strain evidence="6 7">DB-1</strain>
    </source>
</reference>
<protein>
    <submittedName>
        <fullName evidence="6">Aldehyde-activating protein</fullName>
    </submittedName>
</protein>
<proteinExistence type="inferred from homology"/>
<dbReference type="InterPro" id="IPR006913">
    <property type="entry name" value="CENP-V/GFA"/>
</dbReference>
<dbReference type="Gene3D" id="3.90.1590.10">
    <property type="entry name" value="glutathione-dependent formaldehyde- activating enzyme (gfa)"/>
    <property type="match status" value="1"/>
</dbReference>
<keyword evidence="2" id="KW-0479">Metal-binding</keyword>
<organism evidence="6 7">
    <name type="scientific">Enterococcus innesii</name>
    <dbReference type="NCBI Taxonomy" id="2839759"/>
    <lineage>
        <taxon>Bacteria</taxon>
        <taxon>Bacillati</taxon>
        <taxon>Bacillota</taxon>
        <taxon>Bacilli</taxon>
        <taxon>Lactobacillales</taxon>
        <taxon>Enterococcaceae</taxon>
        <taxon>Enterococcus</taxon>
    </lineage>
</organism>
<dbReference type="RefSeq" id="WP_185932359.1">
    <property type="nucleotide sequence ID" value="NZ_AP025635.1"/>
</dbReference>
<evidence type="ECO:0000313" key="6">
    <source>
        <dbReference type="EMBL" id="BDG66617.1"/>
    </source>
</evidence>
<feature type="domain" description="CENP-V/GFA" evidence="5">
    <location>
        <begin position="2"/>
        <end position="110"/>
    </location>
</feature>
<name>A0ABM7XNN4_9ENTE</name>
<evidence type="ECO:0000259" key="5">
    <source>
        <dbReference type="PROSITE" id="PS51891"/>
    </source>
</evidence>
<dbReference type="EMBL" id="AP025635">
    <property type="protein sequence ID" value="BDG66617.1"/>
    <property type="molecule type" value="Genomic_DNA"/>
</dbReference>
<comment type="similarity">
    <text evidence="1">Belongs to the Gfa family.</text>
</comment>
<dbReference type="PANTHER" id="PTHR33337">
    <property type="entry name" value="GFA DOMAIN-CONTAINING PROTEIN"/>
    <property type="match status" value="1"/>
</dbReference>
<evidence type="ECO:0000256" key="1">
    <source>
        <dbReference type="ARBA" id="ARBA00005495"/>
    </source>
</evidence>
<dbReference type="Pfam" id="PF04828">
    <property type="entry name" value="GFA"/>
    <property type="match status" value="1"/>
</dbReference>
<keyword evidence="3" id="KW-0862">Zinc</keyword>
<dbReference type="PANTHER" id="PTHR33337:SF40">
    <property type="entry name" value="CENP-V_GFA DOMAIN-CONTAINING PROTEIN-RELATED"/>
    <property type="match status" value="1"/>
</dbReference>
<dbReference type="Proteomes" id="UP000831692">
    <property type="component" value="Chromosome"/>
</dbReference>
<dbReference type="PROSITE" id="PS51891">
    <property type="entry name" value="CENP_V_GFA"/>
    <property type="match status" value="1"/>
</dbReference>
<dbReference type="InterPro" id="IPR011057">
    <property type="entry name" value="Mss4-like_sf"/>
</dbReference>
<dbReference type="GeneID" id="83456185"/>
<evidence type="ECO:0000313" key="7">
    <source>
        <dbReference type="Proteomes" id="UP000831692"/>
    </source>
</evidence>
<keyword evidence="7" id="KW-1185">Reference proteome</keyword>
<accession>A0ABM7XNN4</accession>
<sequence length="140" mass="16074">MKKATCLCGKVSIIVKDFHSEISACHCSMCRKWGSGPFLSVSAGSGEDITITSEESVTRYKSSDWAERGFCRNCGSNLFYYLIPTDSYDIPIDLFTDESESCLKLEIYYDQKPHYYDFANDTDKKTEDEIMLEIQEKFFD</sequence>
<evidence type="ECO:0000256" key="2">
    <source>
        <dbReference type="ARBA" id="ARBA00022723"/>
    </source>
</evidence>
<gene>
    <name evidence="6" type="ORF">ENLAB_01810</name>
</gene>